<evidence type="ECO:0008006" key="4">
    <source>
        <dbReference type="Google" id="ProtNLM"/>
    </source>
</evidence>
<organism evidence="2 3">
    <name type="scientific">Nitrospirillum amazonense</name>
    <dbReference type="NCBI Taxonomy" id="28077"/>
    <lineage>
        <taxon>Bacteria</taxon>
        <taxon>Pseudomonadati</taxon>
        <taxon>Pseudomonadota</taxon>
        <taxon>Alphaproteobacteria</taxon>
        <taxon>Rhodospirillales</taxon>
        <taxon>Azospirillaceae</taxon>
        <taxon>Nitrospirillum</taxon>
    </lineage>
</organism>
<name>A0A560H815_9PROT</name>
<feature type="signal peptide" evidence="1">
    <location>
        <begin position="1"/>
        <end position="17"/>
    </location>
</feature>
<evidence type="ECO:0000313" key="3">
    <source>
        <dbReference type="Proteomes" id="UP000315751"/>
    </source>
</evidence>
<gene>
    <name evidence="2" type="ORF">FBZ90_10643</name>
</gene>
<keyword evidence="1" id="KW-0732">Signal</keyword>
<evidence type="ECO:0000256" key="1">
    <source>
        <dbReference type="SAM" id="SignalP"/>
    </source>
</evidence>
<feature type="chain" id="PRO_5021708815" description="Lipoprotein" evidence="1">
    <location>
        <begin position="18"/>
        <end position="241"/>
    </location>
</feature>
<dbReference type="EMBL" id="VITR01000006">
    <property type="protein sequence ID" value="TWB42448.1"/>
    <property type="molecule type" value="Genomic_DNA"/>
</dbReference>
<accession>A0A560H815</accession>
<proteinExistence type="predicted"/>
<comment type="caution">
    <text evidence="2">The sequence shown here is derived from an EMBL/GenBank/DDBJ whole genome shotgun (WGS) entry which is preliminary data.</text>
</comment>
<dbReference type="Proteomes" id="UP000315751">
    <property type="component" value="Unassembled WGS sequence"/>
</dbReference>
<dbReference type="PROSITE" id="PS51257">
    <property type="entry name" value="PROKAR_LIPOPROTEIN"/>
    <property type="match status" value="1"/>
</dbReference>
<reference evidence="2 3" key="1">
    <citation type="submission" date="2019-06" db="EMBL/GenBank/DDBJ databases">
        <title>Genomic Encyclopedia of Type Strains, Phase IV (KMG-V): Genome sequencing to study the core and pangenomes of soil and plant-associated prokaryotes.</title>
        <authorList>
            <person name="Whitman W."/>
        </authorList>
    </citation>
    <scope>NUCLEOTIDE SEQUENCE [LARGE SCALE GENOMIC DNA]</scope>
    <source>
        <strain evidence="2 3">BR 11622</strain>
    </source>
</reference>
<keyword evidence="3" id="KW-1185">Reference proteome</keyword>
<dbReference type="AlphaFoldDB" id="A0A560H815"/>
<protein>
    <recommendedName>
        <fullName evidence="4">Lipoprotein</fullName>
    </recommendedName>
</protein>
<sequence>MNRVLSILLLVVLAACAARPDHTTLRPYKDVPSLKPGTGAVVLGLTAQNFGMALGNSRSGEVLMHFAPLLPPQGGKEFLGSEHYEAQFLCSIFDEQVCRSTGGVRVFLLPPGRYAIAGVAAFGVNSDSDRSINFFEMATYPWIKVIYTPNKAVVGREYSKESFANGDTPTFTVEEGKVTYIGSMVMDFAQPYEMRYWMAADNSAVAELLASPDVSARALIRAPIWGGLSDEKVARTTKGLY</sequence>
<evidence type="ECO:0000313" key="2">
    <source>
        <dbReference type="EMBL" id="TWB42448.1"/>
    </source>
</evidence>